<protein>
    <submittedName>
        <fullName evidence="1">Uncharacterized protein</fullName>
    </submittedName>
</protein>
<comment type="caution">
    <text evidence="1">The sequence shown here is derived from an EMBL/GenBank/DDBJ whole genome shotgun (WGS) entry which is preliminary data.</text>
</comment>
<reference evidence="2" key="1">
    <citation type="journal article" date="2023" name="Nat. Plants">
        <title>Single-cell RNA sequencing provides a high-resolution roadmap for understanding the multicellular compartmentation of specialized metabolism.</title>
        <authorList>
            <person name="Sun S."/>
            <person name="Shen X."/>
            <person name="Li Y."/>
            <person name="Li Y."/>
            <person name="Wang S."/>
            <person name="Li R."/>
            <person name="Zhang H."/>
            <person name="Shen G."/>
            <person name="Guo B."/>
            <person name="Wei J."/>
            <person name="Xu J."/>
            <person name="St-Pierre B."/>
            <person name="Chen S."/>
            <person name="Sun C."/>
        </authorList>
    </citation>
    <scope>NUCLEOTIDE SEQUENCE [LARGE SCALE GENOMIC DNA]</scope>
</reference>
<evidence type="ECO:0000313" key="1">
    <source>
        <dbReference type="EMBL" id="KAI5676190.1"/>
    </source>
</evidence>
<proteinExistence type="predicted"/>
<name>A0ACC0BU31_CATRO</name>
<accession>A0ACC0BU31</accession>
<gene>
    <name evidence="1" type="ORF">M9H77_07140</name>
</gene>
<dbReference type="EMBL" id="CM044702">
    <property type="protein sequence ID" value="KAI5676190.1"/>
    <property type="molecule type" value="Genomic_DNA"/>
</dbReference>
<sequence length="132" mass="15350">MAKDGSNRKTRDGFFEACKQGLIATRMETMMGMLIEEATIEMDIPPIEVKWVLVSSLLELKLLIISFIKIVLISFLMLPASYSYLKERIRGPRISMWTWRTSKNRLRVSEDCYKVEGKEDRRGNAKKEAWKS</sequence>
<keyword evidence="2" id="KW-1185">Reference proteome</keyword>
<evidence type="ECO:0000313" key="2">
    <source>
        <dbReference type="Proteomes" id="UP001060085"/>
    </source>
</evidence>
<organism evidence="1 2">
    <name type="scientific">Catharanthus roseus</name>
    <name type="common">Madagascar periwinkle</name>
    <name type="synonym">Vinca rosea</name>
    <dbReference type="NCBI Taxonomy" id="4058"/>
    <lineage>
        <taxon>Eukaryota</taxon>
        <taxon>Viridiplantae</taxon>
        <taxon>Streptophyta</taxon>
        <taxon>Embryophyta</taxon>
        <taxon>Tracheophyta</taxon>
        <taxon>Spermatophyta</taxon>
        <taxon>Magnoliopsida</taxon>
        <taxon>eudicotyledons</taxon>
        <taxon>Gunneridae</taxon>
        <taxon>Pentapetalae</taxon>
        <taxon>asterids</taxon>
        <taxon>lamiids</taxon>
        <taxon>Gentianales</taxon>
        <taxon>Apocynaceae</taxon>
        <taxon>Rauvolfioideae</taxon>
        <taxon>Vinceae</taxon>
        <taxon>Catharanthinae</taxon>
        <taxon>Catharanthus</taxon>
    </lineage>
</organism>
<dbReference type="Proteomes" id="UP001060085">
    <property type="component" value="Linkage Group LG02"/>
</dbReference>